<dbReference type="EMBL" id="AHMY02000067">
    <property type="protein sequence ID" value="EKO13747.1"/>
    <property type="molecule type" value="Genomic_DNA"/>
</dbReference>
<comment type="caution">
    <text evidence="1">The sequence shown here is derived from an EMBL/GenBank/DDBJ whole genome shotgun (WGS) entry which is preliminary data.</text>
</comment>
<dbReference type="AlphaFoldDB" id="A0A0E2AXT5"/>
<accession>A0A0E2AXT5</accession>
<protein>
    <submittedName>
        <fullName evidence="1">Uncharacterized protein</fullName>
    </submittedName>
</protein>
<evidence type="ECO:0000313" key="2">
    <source>
        <dbReference type="Proteomes" id="UP000006253"/>
    </source>
</evidence>
<dbReference type="Proteomes" id="UP000006253">
    <property type="component" value="Unassembled WGS sequence"/>
</dbReference>
<gene>
    <name evidence="1" type="ORF">LEP1GSC081_3043</name>
</gene>
<evidence type="ECO:0000313" key="1">
    <source>
        <dbReference type="EMBL" id="EKO13747.1"/>
    </source>
</evidence>
<name>A0A0E2AXT5_9LEPT</name>
<sequence>MPERKFSTRKILFLKLRFCIFIETFQTETFGFLNNASLI</sequence>
<organism evidence="1 2">
    <name type="scientific">Leptospira kirschneri str. H1</name>
    <dbReference type="NCBI Taxonomy" id="1049966"/>
    <lineage>
        <taxon>Bacteria</taxon>
        <taxon>Pseudomonadati</taxon>
        <taxon>Spirochaetota</taxon>
        <taxon>Spirochaetia</taxon>
        <taxon>Leptospirales</taxon>
        <taxon>Leptospiraceae</taxon>
        <taxon>Leptospira</taxon>
    </lineage>
</organism>
<proteinExistence type="predicted"/>
<reference evidence="1 2" key="1">
    <citation type="submission" date="2012-10" db="EMBL/GenBank/DDBJ databases">
        <authorList>
            <person name="Harkins D.M."/>
            <person name="Durkin A.S."/>
            <person name="Brinkac L.M."/>
            <person name="Selengut J.D."/>
            <person name="Sanka R."/>
            <person name="DePew J."/>
            <person name="Purushe J."/>
            <person name="Peacock S.J."/>
            <person name="Thaipadungpanit J."/>
            <person name="Wuthiekanun V.W."/>
            <person name="Day N.P."/>
            <person name="Vinetz J.M."/>
            <person name="Sutton G.G."/>
            <person name="Nelson W.C."/>
            <person name="Fouts D.E."/>
        </authorList>
    </citation>
    <scope>NUCLEOTIDE SEQUENCE [LARGE SCALE GENOMIC DNA]</scope>
    <source>
        <strain evidence="1 2">H1</strain>
    </source>
</reference>